<keyword evidence="1" id="KW-0472">Membrane</keyword>
<dbReference type="Gene3D" id="2.60.120.620">
    <property type="entry name" value="q2cbj1_9rhob like domain"/>
    <property type="match status" value="1"/>
</dbReference>
<accession>A0ABR2YQT2</accession>
<keyword evidence="1" id="KW-0812">Transmembrane</keyword>
<comment type="caution">
    <text evidence="3">The sequence shown here is derived from an EMBL/GenBank/DDBJ whole genome shotgun (WGS) entry which is preliminary data.</text>
</comment>
<dbReference type="EMBL" id="JALJOT010000006">
    <property type="protein sequence ID" value="KAK9909364.1"/>
    <property type="molecule type" value="Genomic_DNA"/>
</dbReference>
<organism evidence="3 4">
    <name type="scientific">Coccomyxa subellipsoidea</name>
    <dbReference type="NCBI Taxonomy" id="248742"/>
    <lineage>
        <taxon>Eukaryota</taxon>
        <taxon>Viridiplantae</taxon>
        <taxon>Chlorophyta</taxon>
        <taxon>core chlorophytes</taxon>
        <taxon>Trebouxiophyceae</taxon>
        <taxon>Trebouxiophyceae incertae sedis</taxon>
        <taxon>Coccomyxaceae</taxon>
        <taxon>Coccomyxa</taxon>
    </lineage>
</organism>
<proteinExistence type="predicted"/>
<dbReference type="Pfam" id="PF13640">
    <property type="entry name" value="2OG-FeII_Oxy_3"/>
    <property type="match status" value="1"/>
</dbReference>
<dbReference type="Proteomes" id="UP001491310">
    <property type="component" value="Unassembled WGS sequence"/>
</dbReference>
<feature type="transmembrane region" description="Helical" evidence="1">
    <location>
        <begin position="38"/>
        <end position="60"/>
    </location>
</feature>
<reference evidence="3 4" key="1">
    <citation type="journal article" date="2024" name="Nat. Commun.">
        <title>Phylogenomics reveals the evolutionary origins of lichenization in chlorophyte algae.</title>
        <authorList>
            <person name="Puginier C."/>
            <person name="Libourel C."/>
            <person name="Otte J."/>
            <person name="Skaloud P."/>
            <person name="Haon M."/>
            <person name="Grisel S."/>
            <person name="Petersen M."/>
            <person name="Berrin J.G."/>
            <person name="Delaux P.M."/>
            <person name="Dal Grande F."/>
            <person name="Keller J."/>
        </authorList>
    </citation>
    <scope>NUCLEOTIDE SEQUENCE [LARGE SCALE GENOMIC DNA]</scope>
    <source>
        <strain evidence="3 4">SAG 216-7</strain>
    </source>
</reference>
<keyword evidence="1" id="KW-1133">Transmembrane helix</keyword>
<sequence>MSNLPLPLWAKYSSFPARQHVQSPAKLHRSQRQRRSPFLALQVFCVAVVCGFGLVAFLSWQPHTFSCGDALAATGGDIPSARALALQKVCPTGSLVTNPPEQPLWKLHSSFLPAADFARLQRELLETRPLMQRHHFADGFNAVNIDFNREGWAQLEQAGDLEEEEDQALAPLIEFARPVRLPGANGWSLNVVYSQPRSVQRSGSSGPQDPHIDNLGLQNGASGRACTLASHQTSVLYLSVPQDMAGGNLTVWKEQGQNGQLGTPEGSIRPAENLLVSFRGNAPHRVEEFDSGSMRVSLTLEQYFVPEALYWALPSFEARRLRY</sequence>
<keyword evidence="4" id="KW-1185">Reference proteome</keyword>
<dbReference type="InterPro" id="IPR044862">
    <property type="entry name" value="Pro_4_hyd_alph_FE2OG_OXY"/>
</dbReference>
<feature type="domain" description="Prolyl 4-hydroxylase alpha subunit Fe(2+) 2OG dioxygenase" evidence="2">
    <location>
        <begin position="201"/>
        <end position="299"/>
    </location>
</feature>
<gene>
    <name evidence="3" type="ORF">WJX75_001055</name>
</gene>
<evidence type="ECO:0000259" key="2">
    <source>
        <dbReference type="Pfam" id="PF13640"/>
    </source>
</evidence>
<protein>
    <recommendedName>
        <fullName evidence="2">Prolyl 4-hydroxylase alpha subunit Fe(2+) 2OG dioxygenase domain-containing protein</fullName>
    </recommendedName>
</protein>
<evidence type="ECO:0000313" key="3">
    <source>
        <dbReference type="EMBL" id="KAK9909364.1"/>
    </source>
</evidence>
<evidence type="ECO:0000313" key="4">
    <source>
        <dbReference type="Proteomes" id="UP001491310"/>
    </source>
</evidence>
<evidence type="ECO:0000256" key="1">
    <source>
        <dbReference type="SAM" id="Phobius"/>
    </source>
</evidence>
<name>A0ABR2YQT2_9CHLO</name>